<keyword evidence="2" id="KW-1185">Reference proteome</keyword>
<name>A0A4Y2LSU4_ARAVE</name>
<evidence type="ECO:0000313" key="2">
    <source>
        <dbReference type="Proteomes" id="UP000499080"/>
    </source>
</evidence>
<reference evidence="1 2" key="1">
    <citation type="journal article" date="2019" name="Sci. Rep.">
        <title>Orb-weaving spider Araneus ventricosus genome elucidates the spidroin gene catalogue.</title>
        <authorList>
            <person name="Kono N."/>
            <person name="Nakamura H."/>
            <person name="Ohtoshi R."/>
            <person name="Moran D.A.P."/>
            <person name="Shinohara A."/>
            <person name="Yoshida Y."/>
            <person name="Fujiwara M."/>
            <person name="Mori M."/>
            <person name="Tomita M."/>
            <person name="Arakawa K."/>
        </authorList>
    </citation>
    <scope>NUCLEOTIDE SEQUENCE [LARGE SCALE GENOMIC DNA]</scope>
</reference>
<protein>
    <submittedName>
        <fullName evidence="1">Uncharacterized protein</fullName>
    </submittedName>
</protein>
<sequence>MKRNIVLSRRSHFTNMRTFDTQQHETGIRIKYIPFGSLKELSLERRSSDTEDKTLKTIHHDFFSQYANLKLWLLVCSSHICCWF</sequence>
<gene>
    <name evidence="1" type="ORF">AVEN_200938_1</name>
</gene>
<dbReference type="Proteomes" id="UP000499080">
    <property type="component" value="Unassembled WGS sequence"/>
</dbReference>
<accession>A0A4Y2LSU4</accession>
<organism evidence="1 2">
    <name type="scientific">Araneus ventricosus</name>
    <name type="common">Orbweaver spider</name>
    <name type="synonym">Epeira ventricosa</name>
    <dbReference type="NCBI Taxonomy" id="182803"/>
    <lineage>
        <taxon>Eukaryota</taxon>
        <taxon>Metazoa</taxon>
        <taxon>Ecdysozoa</taxon>
        <taxon>Arthropoda</taxon>
        <taxon>Chelicerata</taxon>
        <taxon>Arachnida</taxon>
        <taxon>Araneae</taxon>
        <taxon>Araneomorphae</taxon>
        <taxon>Entelegynae</taxon>
        <taxon>Araneoidea</taxon>
        <taxon>Araneidae</taxon>
        <taxon>Araneus</taxon>
    </lineage>
</organism>
<dbReference type="EMBL" id="BGPR01006277">
    <property type="protein sequence ID" value="GBN17592.1"/>
    <property type="molecule type" value="Genomic_DNA"/>
</dbReference>
<evidence type="ECO:0000313" key="1">
    <source>
        <dbReference type="EMBL" id="GBN17592.1"/>
    </source>
</evidence>
<proteinExistence type="predicted"/>
<dbReference type="AlphaFoldDB" id="A0A4Y2LSU4"/>
<comment type="caution">
    <text evidence="1">The sequence shown here is derived from an EMBL/GenBank/DDBJ whole genome shotgun (WGS) entry which is preliminary data.</text>
</comment>